<evidence type="ECO:0000313" key="2">
    <source>
        <dbReference type="Proteomes" id="UP000026996"/>
    </source>
</evidence>
<keyword evidence="2" id="KW-1185">Reference proteome</keyword>
<reference evidence="1 2" key="1">
    <citation type="journal article" date="2014" name="Appl. Environ. Microbiol.">
        <title>Comparative genomic and morphological analysis of Listeria phages isolated from farm environments.</title>
        <authorList>
            <person name="Denes T."/>
            <person name="Vongkamjan K."/>
            <person name="Ackermann H.W."/>
            <person name="Moreno Switt A.I."/>
            <person name="Wiedmann M."/>
            <person name="den Bakker H.C."/>
        </authorList>
    </citation>
    <scope>NUCLEOTIDE SEQUENCE [LARGE SCALE GENOMIC DNA]</scope>
</reference>
<evidence type="ECO:0000313" key="1">
    <source>
        <dbReference type="EMBL" id="AHL19674.1"/>
    </source>
</evidence>
<dbReference type="GeneID" id="19685742"/>
<protein>
    <submittedName>
        <fullName evidence="1">Uncharacterized protein</fullName>
    </submittedName>
</protein>
<dbReference type="RefSeq" id="YP_009042809.1">
    <property type="nucleotide sequence ID" value="NC_024359.1"/>
</dbReference>
<sequence length="47" mass="5216">MAINKNKHSVAVVKTQTGKIVGYLSTRDEENGMDIQMDMQGYTVEAL</sequence>
<dbReference type="EMBL" id="KJ094033">
    <property type="protein sequence ID" value="AHL19674.1"/>
    <property type="molecule type" value="Genomic_DNA"/>
</dbReference>
<gene>
    <name evidence="1" type="ORF">LP048_001</name>
</gene>
<organism evidence="1 2">
    <name type="scientific">Listeria phage LP-048</name>
    <dbReference type="NCBI Taxonomy" id="1173764"/>
    <lineage>
        <taxon>Viruses</taxon>
        <taxon>Duplodnaviria</taxon>
        <taxon>Heunggongvirae</taxon>
        <taxon>Uroviricota</taxon>
        <taxon>Caudoviricetes</taxon>
        <taxon>Herelleviridae</taxon>
        <taxon>Jasinskavirinae</taxon>
        <taxon>Pecentumvirus</taxon>
        <taxon>Pecentumvirus LP048</taxon>
    </lineage>
</organism>
<proteinExistence type="predicted"/>
<accession>A0A059T784</accession>
<name>A0A059T784_9CAUD</name>
<dbReference type="Proteomes" id="UP000026996">
    <property type="component" value="Segment"/>
</dbReference>
<dbReference type="KEGG" id="vg:19685742"/>